<dbReference type="EMBL" id="ML977628">
    <property type="protein sequence ID" value="KAF1996203.1"/>
    <property type="molecule type" value="Genomic_DNA"/>
</dbReference>
<sequence length="157" mass="17289">MCVEPTDPSKSPKTILFPLHFLSILPLLFAPDSPPHHSPSLSPSLSKPAQTFSATTFHIIFTFSFFFSFSILFLHMPFQLTTHCLPQIGHHASLAHCTNTSSLSPLSSHFISAREAVLSGDDTTYGVCVMGQKEVQRARQSKREIRPIFCGGSLKMG</sequence>
<evidence type="ECO:0000313" key="3">
    <source>
        <dbReference type="Proteomes" id="UP000799779"/>
    </source>
</evidence>
<reference evidence="2" key="1">
    <citation type="journal article" date="2020" name="Stud. Mycol.">
        <title>101 Dothideomycetes genomes: a test case for predicting lifestyles and emergence of pathogens.</title>
        <authorList>
            <person name="Haridas S."/>
            <person name="Albert R."/>
            <person name="Binder M."/>
            <person name="Bloem J."/>
            <person name="Labutti K."/>
            <person name="Salamov A."/>
            <person name="Andreopoulos B."/>
            <person name="Baker S."/>
            <person name="Barry K."/>
            <person name="Bills G."/>
            <person name="Bluhm B."/>
            <person name="Cannon C."/>
            <person name="Castanera R."/>
            <person name="Culley D."/>
            <person name="Daum C."/>
            <person name="Ezra D."/>
            <person name="Gonzalez J."/>
            <person name="Henrissat B."/>
            <person name="Kuo A."/>
            <person name="Liang C."/>
            <person name="Lipzen A."/>
            <person name="Lutzoni F."/>
            <person name="Magnuson J."/>
            <person name="Mondo S."/>
            <person name="Nolan M."/>
            <person name="Ohm R."/>
            <person name="Pangilinan J."/>
            <person name="Park H.-J."/>
            <person name="Ramirez L."/>
            <person name="Alfaro M."/>
            <person name="Sun H."/>
            <person name="Tritt A."/>
            <person name="Yoshinaga Y."/>
            <person name="Zwiers L.-H."/>
            <person name="Turgeon B."/>
            <person name="Goodwin S."/>
            <person name="Spatafora J."/>
            <person name="Crous P."/>
            <person name="Grigoriev I."/>
        </authorList>
    </citation>
    <scope>NUCLEOTIDE SEQUENCE</scope>
    <source>
        <strain evidence="2">CBS 123094</strain>
    </source>
</reference>
<evidence type="ECO:0000256" key="1">
    <source>
        <dbReference type="SAM" id="Phobius"/>
    </source>
</evidence>
<keyword evidence="3" id="KW-1185">Reference proteome</keyword>
<keyword evidence="1" id="KW-1133">Transmembrane helix</keyword>
<dbReference type="Proteomes" id="UP000799779">
    <property type="component" value="Unassembled WGS sequence"/>
</dbReference>
<keyword evidence="1" id="KW-0472">Membrane</keyword>
<gene>
    <name evidence="2" type="ORF">P154DRAFT_324027</name>
</gene>
<protein>
    <submittedName>
        <fullName evidence="2">Uncharacterized protein</fullName>
    </submittedName>
</protein>
<keyword evidence="1" id="KW-0812">Transmembrane</keyword>
<organism evidence="2 3">
    <name type="scientific">Amniculicola lignicola CBS 123094</name>
    <dbReference type="NCBI Taxonomy" id="1392246"/>
    <lineage>
        <taxon>Eukaryota</taxon>
        <taxon>Fungi</taxon>
        <taxon>Dikarya</taxon>
        <taxon>Ascomycota</taxon>
        <taxon>Pezizomycotina</taxon>
        <taxon>Dothideomycetes</taxon>
        <taxon>Pleosporomycetidae</taxon>
        <taxon>Pleosporales</taxon>
        <taxon>Amniculicolaceae</taxon>
        <taxon>Amniculicola</taxon>
    </lineage>
</organism>
<accession>A0A6A5W2Y4</accession>
<name>A0A6A5W2Y4_9PLEO</name>
<dbReference type="AlphaFoldDB" id="A0A6A5W2Y4"/>
<feature type="transmembrane region" description="Helical" evidence="1">
    <location>
        <begin position="51"/>
        <end position="74"/>
    </location>
</feature>
<proteinExistence type="predicted"/>
<evidence type="ECO:0000313" key="2">
    <source>
        <dbReference type="EMBL" id="KAF1996203.1"/>
    </source>
</evidence>